<protein>
    <recommendedName>
        <fullName evidence="2">F-box associated domain-containing protein</fullName>
    </recommendedName>
</protein>
<reference evidence="1" key="2">
    <citation type="journal article" date="2015" name="Data Brief">
        <title>Shoot transcriptome of the giant reed, Arundo donax.</title>
        <authorList>
            <person name="Barrero R.A."/>
            <person name="Guerrero F.D."/>
            <person name="Moolhuijzen P."/>
            <person name="Goolsby J.A."/>
            <person name="Tidwell J."/>
            <person name="Bellgard S.E."/>
            <person name="Bellgard M.I."/>
        </authorList>
    </citation>
    <scope>NUCLEOTIDE SEQUENCE</scope>
    <source>
        <tissue evidence="1">Shoot tissue taken approximately 20 cm above the soil surface</tissue>
    </source>
</reference>
<dbReference type="EMBL" id="GBRH01184380">
    <property type="protein sequence ID" value="JAE13516.1"/>
    <property type="molecule type" value="Transcribed_RNA"/>
</dbReference>
<name>A0A0A9FT79_ARUDO</name>
<accession>A0A0A9FT79</accession>
<reference evidence="1" key="1">
    <citation type="submission" date="2014-09" db="EMBL/GenBank/DDBJ databases">
        <authorList>
            <person name="Magalhaes I.L.F."/>
            <person name="Oliveira U."/>
            <person name="Santos F.R."/>
            <person name="Vidigal T.H.D.A."/>
            <person name="Brescovit A.D."/>
            <person name="Santos A.J."/>
        </authorList>
    </citation>
    <scope>NUCLEOTIDE SEQUENCE</scope>
    <source>
        <tissue evidence="1">Shoot tissue taken approximately 20 cm above the soil surface</tissue>
    </source>
</reference>
<sequence>MHNCATVTYALGQVISTRDYKVIRFSHPDGSQPLLCDIITLDGSTVGRWRRKPNPPGRLMRVRGTMESLALNGVLHFLYDAEIMESGSIASFNLETEEWMPTLRGPQPLRSLVFHRCGVIDRMLSLANLNGCLVTVECSWCQH</sequence>
<evidence type="ECO:0000313" key="1">
    <source>
        <dbReference type="EMBL" id="JAE13516.1"/>
    </source>
</evidence>
<dbReference type="AlphaFoldDB" id="A0A0A9FT79"/>
<evidence type="ECO:0008006" key="2">
    <source>
        <dbReference type="Google" id="ProtNLM"/>
    </source>
</evidence>
<organism evidence="1">
    <name type="scientific">Arundo donax</name>
    <name type="common">Giant reed</name>
    <name type="synonym">Donax arundinaceus</name>
    <dbReference type="NCBI Taxonomy" id="35708"/>
    <lineage>
        <taxon>Eukaryota</taxon>
        <taxon>Viridiplantae</taxon>
        <taxon>Streptophyta</taxon>
        <taxon>Embryophyta</taxon>
        <taxon>Tracheophyta</taxon>
        <taxon>Spermatophyta</taxon>
        <taxon>Magnoliopsida</taxon>
        <taxon>Liliopsida</taxon>
        <taxon>Poales</taxon>
        <taxon>Poaceae</taxon>
        <taxon>PACMAD clade</taxon>
        <taxon>Arundinoideae</taxon>
        <taxon>Arundineae</taxon>
        <taxon>Arundo</taxon>
    </lineage>
</organism>
<proteinExistence type="predicted"/>